<proteinExistence type="predicted"/>
<name>A0A401GZG9_9APHY</name>
<sequence>MLIVGGYLITLAQLAQIGARRGLTIENGEAHILNRDLRRKGYESIFALPVDWPRRTETTRGRTMILIASRRRDDYLIHLADCVPFEENEDDLKVKGWLAFNGITDAPFTTIPDPLCKYNENGYDQD</sequence>
<dbReference type="AlphaFoldDB" id="A0A401GZG9"/>
<keyword evidence="2" id="KW-1185">Reference proteome</keyword>
<reference evidence="1 2" key="1">
    <citation type="journal article" date="2018" name="Sci. Rep.">
        <title>Genome sequence of the cauliflower mushroom Sparassis crispa (Hanabiratake) and its association with beneficial usage.</title>
        <authorList>
            <person name="Kiyama R."/>
            <person name="Furutani Y."/>
            <person name="Kawaguchi K."/>
            <person name="Nakanishi T."/>
        </authorList>
    </citation>
    <scope>NUCLEOTIDE SEQUENCE [LARGE SCALE GENOMIC DNA]</scope>
</reference>
<evidence type="ECO:0000313" key="2">
    <source>
        <dbReference type="Proteomes" id="UP000287166"/>
    </source>
</evidence>
<dbReference type="GeneID" id="38784457"/>
<dbReference type="Proteomes" id="UP000287166">
    <property type="component" value="Unassembled WGS sequence"/>
</dbReference>
<evidence type="ECO:0000313" key="1">
    <source>
        <dbReference type="EMBL" id="GBE87540.1"/>
    </source>
</evidence>
<dbReference type="EMBL" id="BFAD01000011">
    <property type="protein sequence ID" value="GBE87540.1"/>
    <property type="molecule type" value="Genomic_DNA"/>
</dbReference>
<comment type="caution">
    <text evidence="1">The sequence shown here is derived from an EMBL/GenBank/DDBJ whole genome shotgun (WGS) entry which is preliminary data.</text>
</comment>
<accession>A0A401GZG9</accession>
<organism evidence="1 2">
    <name type="scientific">Sparassis crispa</name>
    <dbReference type="NCBI Taxonomy" id="139825"/>
    <lineage>
        <taxon>Eukaryota</taxon>
        <taxon>Fungi</taxon>
        <taxon>Dikarya</taxon>
        <taxon>Basidiomycota</taxon>
        <taxon>Agaricomycotina</taxon>
        <taxon>Agaricomycetes</taxon>
        <taxon>Polyporales</taxon>
        <taxon>Sparassidaceae</taxon>
        <taxon>Sparassis</taxon>
    </lineage>
</organism>
<gene>
    <name evidence="1" type="ORF">SCP_1102170</name>
</gene>
<dbReference type="InParanoid" id="A0A401GZG9"/>
<protein>
    <submittedName>
        <fullName evidence="1">Uncharacterized protein</fullName>
    </submittedName>
</protein>
<dbReference type="RefSeq" id="XP_027618453.1">
    <property type="nucleotide sequence ID" value="XM_027762652.1"/>
</dbReference>